<dbReference type="RefSeq" id="WP_181551221.1">
    <property type="nucleotide sequence ID" value="NZ_JACDUS010000004.1"/>
</dbReference>
<dbReference type="PANTHER" id="PTHR42947:SF1">
    <property type="entry name" value="COB--COM HETERODISULFIDE REDUCTASE SUBUNIT B 1"/>
    <property type="match status" value="1"/>
</dbReference>
<evidence type="ECO:0000256" key="1">
    <source>
        <dbReference type="ARBA" id="ARBA00023002"/>
    </source>
</evidence>
<feature type="domain" description="Cysteine-rich" evidence="2">
    <location>
        <begin position="3"/>
        <end position="87"/>
    </location>
</feature>
<dbReference type="InterPro" id="IPR051278">
    <property type="entry name" value="HdrB/HdrD_reductase"/>
</dbReference>
<feature type="domain" description="Cysteine-rich" evidence="2">
    <location>
        <begin position="149"/>
        <end position="234"/>
    </location>
</feature>
<dbReference type="EMBL" id="JACDUS010000004">
    <property type="protein sequence ID" value="MBA2881576.1"/>
    <property type="molecule type" value="Genomic_DNA"/>
</dbReference>
<organism evidence="3 4">
    <name type="scientific">Desulfosalsimonas propionicica</name>
    <dbReference type="NCBI Taxonomy" id="332175"/>
    <lineage>
        <taxon>Bacteria</taxon>
        <taxon>Pseudomonadati</taxon>
        <taxon>Thermodesulfobacteriota</taxon>
        <taxon>Desulfobacteria</taxon>
        <taxon>Desulfobacterales</taxon>
        <taxon>Desulfosalsimonadaceae</taxon>
        <taxon>Desulfosalsimonas</taxon>
    </lineage>
</organism>
<evidence type="ECO:0000313" key="4">
    <source>
        <dbReference type="Proteomes" id="UP000525298"/>
    </source>
</evidence>
<accession>A0A7W0C9D4</accession>
<evidence type="ECO:0000313" key="3">
    <source>
        <dbReference type="EMBL" id="MBA2881576.1"/>
    </source>
</evidence>
<dbReference type="PANTHER" id="PTHR42947">
    <property type="entry name" value="COB--COM HETERODISULFIDE REDUCTASE SUBUNIT B 1"/>
    <property type="match status" value="1"/>
</dbReference>
<name>A0A7W0C9D4_9BACT</name>
<dbReference type="AlphaFoldDB" id="A0A7W0C9D4"/>
<dbReference type="Gene3D" id="1.20.1050.140">
    <property type="match status" value="1"/>
</dbReference>
<evidence type="ECO:0000259" key="2">
    <source>
        <dbReference type="Pfam" id="PF02754"/>
    </source>
</evidence>
<protein>
    <submittedName>
        <fullName evidence="3">Heterodisulfide reductase subunit B</fullName>
        <ecNumber evidence="3">1.8.98.1</ecNumber>
    </submittedName>
</protein>
<comment type="caution">
    <text evidence="3">The sequence shown here is derived from an EMBL/GenBank/DDBJ whole genome shotgun (WGS) entry which is preliminary data.</text>
</comment>
<dbReference type="InterPro" id="IPR004017">
    <property type="entry name" value="Cys_rich_dom"/>
</dbReference>
<sequence>MKYLYYPGCSLESTAREYDMATRAMMHALSVELIEIPGWTCCGATAAKAVDRRLALAMPAVSLALAETVDSAADILVPCSACYLNLKQVYQIAAADPRTLAEINEILAAESLHYSGKVRPRHILDILAKDIGPTGILQQITHSLSGLRVAPYYGCQCLRPYRVFDDPEAPTSMDALLAAAGANLHPWSMAARCCSASHMTTNPDVSKELVFRILKSARGADAIATVCPMCQMNLEGHQGWISSCYGEDVRIPVYYLPQLLGLAMGIPARDLGLNAKSARTAALSD</sequence>
<dbReference type="Proteomes" id="UP000525298">
    <property type="component" value="Unassembled WGS sequence"/>
</dbReference>
<proteinExistence type="predicted"/>
<gene>
    <name evidence="3" type="ORF">HNR65_001903</name>
</gene>
<keyword evidence="1 3" id="KW-0560">Oxidoreductase</keyword>
<keyword evidence="4" id="KW-1185">Reference proteome</keyword>
<reference evidence="3 4" key="1">
    <citation type="submission" date="2020-07" db="EMBL/GenBank/DDBJ databases">
        <title>Genomic Encyclopedia of Type Strains, Phase IV (KMG-IV): sequencing the most valuable type-strain genomes for metagenomic binning, comparative biology and taxonomic classification.</title>
        <authorList>
            <person name="Goeker M."/>
        </authorList>
    </citation>
    <scope>NUCLEOTIDE SEQUENCE [LARGE SCALE GENOMIC DNA]</scope>
    <source>
        <strain evidence="3 4">DSM 17721</strain>
    </source>
</reference>
<dbReference type="EC" id="1.8.98.1" evidence="3"/>
<dbReference type="Pfam" id="PF02754">
    <property type="entry name" value="CCG"/>
    <property type="match status" value="2"/>
</dbReference>
<dbReference type="GO" id="GO:0051912">
    <property type="term" value="F:CoB--CoM heterodisulfide reductase activity"/>
    <property type="evidence" value="ECO:0007669"/>
    <property type="project" value="UniProtKB-EC"/>
</dbReference>